<comment type="caution">
    <text evidence="1">The sequence shown here is derived from an EMBL/GenBank/DDBJ whole genome shotgun (WGS) entry which is preliminary data.</text>
</comment>
<organism evidence="1 2">
    <name type="scientific">Macroventuria anomochaeta</name>
    <dbReference type="NCBI Taxonomy" id="301207"/>
    <lineage>
        <taxon>Eukaryota</taxon>
        <taxon>Fungi</taxon>
        <taxon>Dikarya</taxon>
        <taxon>Ascomycota</taxon>
        <taxon>Pezizomycotina</taxon>
        <taxon>Dothideomycetes</taxon>
        <taxon>Pleosporomycetidae</taxon>
        <taxon>Pleosporales</taxon>
        <taxon>Pleosporineae</taxon>
        <taxon>Didymellaceae</taxon>
        <taxon>Macroventuria</taxon>
    </lineage>
</organism>
<protein>
    <submittedName>
        <fullName evidence="1">Uncharacterized protein</fullName>
    </submittedName>
</protein>
<dbReference type="Proteomes" id="UP000799754">
    <property type="component" value="Unassembled WGS sequence"/>
</dbReference>
<sequence>MIPADCVSILLMALGCTSIFKEQLNMMSALDGTRTASSFKHQFRSIFAKAKELKKRVDEGENFTPVQPGQKRGTTTSATRKKRKGDNDDDTPSKKAQAQVEAPPTLQVDDDEVDLPADMADFIKSETQWEEQFI</sequence>
<name>A0ACB6RY44_9PLEO</name>
<evidence type="ECO:0000313" key="1">
    <source>
        <dbReference type="EMBL" id="KAF2626831.1"/>
    </source>
</evidence>
<dbReference type="EMBL" id="MU006719">
    <property type="protein sequence ID" value="KAF2626831.1"/>
    <property type="molecule type" value="Genomic_DNA"/>
</dbReference>
<accession>A0ACB6RY44</accession>
<evidence type="ECO:0000313" key="2">
    <source>
        <dbReference type="Proteomes" id="UP000799754"/>
    </source>
</evidence>
<proteinExistence type="predicted"/>
<gene>
    <name evidence="1" type="ORF">BU25DRAFT_342913</name>
</gene>
<reference evidence="1" key="1">
    <citation type="journal article" date="2020" name="Stud. Mycol.">
        <title>101 Dothideomycetes genomes: a test case for predicting lifestyles and emergence of pathogens.</title>
        <authorList>
            <person name="Haridas S."/>
            <person name="Albert R."/>
            <person name="Binder M."/>
            <person name="Bloem J."/>
            <person name="Labutti K."/>
            <person name="Salamov A."/>
            <person name="Andreopoulos B."/>
            <person name="Baker S."/>
            <person name="Barry K."/>
            <person name="Bills G."/>
            <person name="Bluhm B."/>
            <person name="Cannon C."/>
            <person name="Castanera R."/>
            <person name="Culley D."/>
            <person name="Daum C."/>
            <person name="Ezra D."/>
            <person name="Gonzalez J."/>
            <person name="Henrissat B."/>
            <person name="Kuo A."/>
            <person name="Liang C."/>
            <person name="Lipzen A."/>
            <person name="Lutzoni F."/>
            <person name="Magnuson J."/>
            <person name="Mondo S."/>
            <person name="Nolan M."/>
            <person name="Ohm R."/>
            <person name="Pangilinan J."/>
            <person name="Park H.-J."/>
            <person name="Ramirez L."/>
            <person name="Alfaro M."/>
            <person name="Sun H."/>
            <person name="Tritt A."/>
            <person name="Yoshinaga Y."/>
            <person name="Zwiers L.-H."/>
            <person name="Turgeon B."/>
            <person name="Goodwin S."/>
            <person name="Spatafora J."/>
            <person name="Crous P."/>
            <person name="Grigoriev I."/>
        </authorList>
    </citation>
    <scope>NUCLEOTIDE SEQUENCE</scope>
    <source>
        <strain evidence="1">CBS 525.71</strain>
    </source>
</reference>
<keyword evidence="2" id="KW-1185">Reference proteome</keyword>